<organism evidence="2 3">
    <name type="scientific">Xanthomonas oryzae pv. oryzicola (strain BLS256)</name>
    <dbReference type="NCBI Taxonomy" id="383407"/>
    <lineage>
        <taxon>Bacteria</taxon>
        <taxon>Pseudomonadati</taxon>
        <taxon>Pseudomonadota</taxon>
        <taxon>Gammaproteobacteria</taxon>
        <taxon>Lysobacterales</taxon>
        <taxon>Lysobacteraceae</taxon>
        <taxon>Xanthomonas</taxon>
    </lineage>
</organism>
<accession>G7TE24</accession>
<dbReference type="AlphaFoldDB" id="G7TE24"/>
<dbReference type="Proteomes" id="UP000008851">
    <property type="component" value="Chromosome"/>
</dbReference>
<dbReference type="EMBL" id="CP003057">
    <property type="protein sequence ID" value="AEQ96349.1"/>
    <property type="molecule type" value="Genomic_DNA"/>
</dbReference>
<evidence type="ECO:0000313" key="2">
    <source>
        <dbReference type="EMBL" id="AEQ96349.1"/>
    </source>
</evidence>
<evidence type="ECO:0000313" key="3">
    <source>
        <dbReference type="Proteomes" id="UP000008851"/>
    </source>
</evidence>
<proteinExistence type="predicted"/>
<dbReference type="HOGENOM" id="CLU_2482545_0_0_6"/>
<protein>
    <submittedName>
        <fullName evidence="2">Uncharacterized protein</fullName>
    </submittedName>
</protein>
<name>G7TE24_XANOB</name>
<sequence length="87" mass="9376">MWRTHNSTGWAAALTAWRSMRCVPAARGPCTGSFPTPARPAWRGIRQRHVQFRLRAVRGARPGHLRGAVDAGNGYAGSGDPRSGSHA</sequence>
<gene>
    <name evidence="2" type="ORF">XOC_2212</name>
</gene>
<evidence type="ECO:0000256" key="1">
    <source>
        <dbReference type="SAM" id="MobiDB-lite"/>
    </source>
</evidence>
<reference evidence="2 3" key="1">
    <citation type="journal article" date="2011" name="J. Bacteriol.">
        <title>Two new complete genome sequences offer insight into host and tissue specificity of plant pathogenic Xanthomonas spp.</title>
        <authorList>
            <person name="Bogdanove A.J."/>
            <person name="Koebnik R."/>
            <person name="Lu H."/>
            <person name="Furutani A."/>
            <person name="Angiuoli S.V."/>
            <person name="Patil P.B."/>
            <person name="Van Sluys M.A."/>
            <person name="Ryan R.P."/>
            <person name="Meyer D.F."/>
            <person name="Han S.W."/>
            <person name="Aparna G."/>
            <person name="Rajaram M."/>
            <person name="Delcher A.L."/>
            <person name="Phillippy A.M."/>
            <person name="Puiu D."/>
            <person name="Schatz M.C."/>
            <person name="Shumway M."/>
            <person name="Sommer D.D."/>
            <person name="Trapnell C."/>
            <person name="Benahmed F."/>
            <person name="Dimitrov G."/>
            <person name="Madupu R."/>
            <person name="Radune D."/>
            <person name="Sullivan S."/>
            <person name="Jha G."/>
            <person name="Ishihara H."/>
            <person name="Lee S.W."/>
            <person name="Pandey A."/>
            <person name="Sharma V."/>
            <person name="Sriariyanun M."/>
            <person name="Szurek B."/>
            <person name="Vera-Cruz C.M."/>
            <person name="Dorman K.S."/>
            <person name="Ronald P.C."/>
            <person name="Verdier V."/>
            <person name="Dow J.M."/>
            <person name="Sonti R.V."/>
            <person name="Tsuge S."/>
            <person name="Brendel V.P."/>
            <person name="Rabinowicz P.D."/>
            <person name="Leach J.E."/>
            <person name="White F.F."/>
            <person name="Salzberg S.L."/>
        </authorList>
    </citation>
    <scope>NUCLEOTIDE SEQUENCE [LARGE SCALE GENOMIC DNA]</scope>
    <source>
        <strain evidence="2 3">BLS256</strain>
    </source>
</reference>
<feature type="region of interest" description="Disordered" evidence="1">
    <location>
        <begin position="65"/>
        <end position="87"/>
    </location>
</feature>
<dbReference type="KEGG" id="xor:XOC_2212"/>